<gene>
    <name evidence="3" type="ORF">AMTR_s00041p00071290</name>
</gene>
<name>W1Q085_AMBTC</name>
<dbReference type="HOGENOM" id="CLU_065461_1_0_1"/>
<dbReference type="Proteomes" id="UP000017836">
    <property type="component" value="Unassembled WGS sequence"/>
</dbReference>
<dbReference type="PANTHER" id="PTHR33270:SF6">
    <property type="entry name" value="OS02G0448600 PROTEIN"/>
    <property type="match status" value="1"/>
</dbReference>
<sequence length="256" mass="29147">MLDPEKLRRRILESGPKGGVWRQSRSFGGRSHRRSRESRPSLTIHGPRAQSGSSYRKTTPNRRLFRCFSEPILWSFSGEFSGEDDNKIKGGRIFRPKTCNDVFATHSKLPPLSPCLRTPERYRDDSKVVVSVTVEGSPGPIRTMVRMGQTVGETINSIVDRYAEEGRRPVLSQDSCSFELHHSYFSLESISKIDRVGDLGSRNFYLRTSSRNSEGEDSPPSIIPPPLFTSFIARRIRKIGRRTRKIWKILGCMVCE</sequence>
<dbReference type="AlphaFoldDB" id="W1Q085"/>
<dbReference type="OrthoDB" id="1885101at2759"/>
<evidence type="ECO:0000313" key="3">
    <source>
        <dbReference type="EMBL" id="ERN13305.1"/>
    </source>
</evidence>
<dbReference type="InterPro" id="IPR055482">
    <property type="entry name" value="DUF7054"/>
</dbReference>
<dbReference type="PANTHER" id="PTHR33270">
    <property type="entry name" value="BNAC05G50380D PROTEIN"/>
    <property type="match status" value="1"/>
</dbReference>
<organism evidence="3 4">
    <name type="scientific">Amborella trichopoda</name>
    <dbReference type="NCBI Taxonomy" id="13333"/>
    <lineage>
        <taxon>Eukaryota</taxon>
        <taxon>Viridiplantae</taxon>
        <taxon>Streptophyta</taxon>
        <taxon>Embryophyta</taxon>
        <taxon>Tracheophyta</taxon>
        <taxon>Spermatophyta</taxon>
        <taxon>Magnoliopsida</taxon>
        <taxon>Amborellales</taxon>
        <taxon>Amborellaceae</taxon>
        <taxon>Amborella</taxon>
    </lineage>
</organism>
<feature type="domain" description="DUF7054" evidence="2">
    <location>
        <begin position="125"/>
        <end position="207"/>
    </location>
</feature>
<proteinExistence type="predicted"/>
<dbReference type="eggNOG" id="KOG4197">
    <property type="taxonomic scope" value="Eukaryota"/>
</dbReference>
<reference evidence="4" key="1">
    <citation type="journal article" date="2013" name="Science">
        <title>The Amborella genome and the evolution of flowering plants.</title>
        <authorList>
            <consortium name="Amborella Genome Project"/>
        </authorList>
    </citation>
    <scope>NUCLEOTIDE SEQUENCE [LARGE SCALE GENOMIC DNA]</scope>
</reference>
<dbReference type="KEGG" id="atr:18441545"/>
<evidence type="ECO:0000259" key="2">
    <source>
        <dbReference type="Pfam" id="PF23156"/>
    </source>
</evidence>
<feature type="region of interest" description="Disordered" evidence="1">
    <location>
        <begin position="14"/>
        <end position="57"/>
    </location>
</feature>
<protein>
    <recommendedName>
        <fullName evidence="2">DUF7054 domain-containing protein</fullName>
    </recommendedName>
</protein>
<dbReference type="OMA" id="NLHQSIA"/>
<dbReference type="EMBL" id="KI392588">
    <property type="protein sequence ID" value="ERN13305.1"/>
    <property type="molecule type" value="Genomic_DNA"/>
</dbReference>
<dbReference type="InterPro" id="IPR040358">
    <property type="entry name" value="At4g22758-like"/>
</dbReference>
<evidence type="ECO:0000313" key="4">
    <source>
        <dbReference type="Proteomes" id="UP000017836"/>
    </source>
</evidence>
<dbReference type="Pfam" id="PF23156">
    <property type="entry name" value="DUF7054"/>
    <property type="match status" value="1"/>
</dbReference>
<keyword evidence="4" id="KW-1185">Reference proteome</keyword>
<accession>W1Q085</accession>
<dbReference type="Gramene" id="ERN13305">
    <property type="protein sequence ID" value="ERN13305"/>
    <property type="gene ID" value="AMTR_s00041p00071290"/>
</dbReference>
<evidence type="ECO:0000256" key="1">
    <source>
        <dbReference type="SAM" id="MobiDB-lite"/>
    </source>
</evidence>